<dbReference type="OrthoDB" id="36796at2157"/>
<keyword evidence="6" id="KW-1185">Reference proteome</keyword>
<dbReference type="HOGENOM" id="CLU_312314_0_0_2"/>
<gene>
    <name evidence="5" type="ordered locus">Hbut_1068</name>
</gene>
<evidence type="ECO:0000256" key="1">
    <source>
        <dbReference type="ARBA" id="ARBA00022741"/>
    </source>
</evidence>
<dbReference type="InterPro" id="IPR001650">
    <property type="entry name" value="Helicase_C-like"/>
</dbReference>
<keyword evidence="2" id="KW-0067">ATP-binding</keyword>
<dbReference type="GO" id="GO:0005524">
    <property type="term" value="F:ATP binding"/>
    <property type="evidence" value="ECO:0007669"/>
    <property type="project" value="UniProtKB-KW"/>
</dbReference>
<evidence type="ECO:0000259" key="4">
    <source>
        <dbReference type="PROSITE" id="PS51194"/>
    </source>
</evidence>
<dbReference type="Pfam" id="PF00271">
    <property type="entry name" value="Helicase_C"/>
    <property type="match status" value="1"/>
</dbReference>
<dbReference type="SUPFAM" id="SSF52540">
    <property type="entry name" value="P-loop containing nucleoside triphosphate hydrolases"/>
    <property type="match status" value="1"/>
</dbReference>
<evidence type="ECO:0000313" key="6">
    <source>
        <dbReference type="Proteomes" id="UP000002593"/>
    </source>
</evidence>
<dbReference type="PANTHER" id="PTHR47957:SF3">
    <property type="entry name" value="ATP-DEPENDENT HELICASE HRQ1"/>
    <property type="match status" value="1"/>
</dbReference>
<dbReference type="Pfam" id="PF00270">
    <property type="entry name" value="DEAD"/>
    <property type="match status" value="1"/>
</dbReference>
<evidence type="ECO:0000313" key="5">
    <source>
        <dbReference type="EMBL" id="ABM80911.1"/>
    </source>
</evidence>
<dbReference type="PANTHER" id="PTHR47957">
    <property type="entry name" value="ATP-DEPENDENT HELICASE HRQ1"/>
    <property type="match status" value="1"/>
</dbReference>
<dbReference type="InterPro" id="IPR014001">
    <property type="entry name" value="Helicase_ATP-bd"/>
</dbReference>
<keyword evidence="5" id="KW-0347">Helicase</keyword>
<dbReference type="STRING" id="415426.Hbut_1068"/>
<dbReference type="InterPro" id="IPR027417">
    <property type="entry name" value="P-loop_NTPase"/>
</dbReference>
<feature type="domain" description="Helicase ATP-binding" evidence="3">
    <location>
        <begin position="60"/>
        <end position="244"/>
    </location>
</feature>
<evidence type="ECO:0000259" key="3">
    <source>
        <dbReference type="PROSITE" id="PS51192"/>
    </source>
</evidence>
<reference evidence="5 6" key="1">
    <citation type="journal article" date="2007" name="Archaea">
        <title>The genome of Hyperthermus butylicus: a sulfur-reducing, peptide fermenting, neutrophilic Crenarchaeote growing up to 108 degrees C.</title>
        <authorList>
            <person name="Brugger K."/>
            <person name="Chen L."/>
            <person name="Stark M."/>
            <person name="Zibat A."/>
            <person name="Redder P."/>
            <person name="Ruepp A."/>
            <person name="Awayez M."/>
            <person name="She Q."/>
            <person name="Garrett R.A."/>
            <person name="Klenk H.P."/>
        </authorList>
    </citation>
    <scope>NUCLEOTIDE SEQUENCE [LARGE SCALE GENOMIC DNA]</scope>
    <source>
        <strain evidence="6">DSM 5456 / JCM 9403 / PLM1-5</strain>
    </source>
</reference>
<accession>A2BLQ0</accession>
<proteinExistence type="predicted"/>
<organism evidence="5 6">
    <name type="scientific">Hyperthermus butylicus (strain DSM 5456 / JCM 9403 / PLM1-5)</name>
    <dbReference type="NCBI Taxonomy" id="415426"/>
    <lineage>
        <taxon>Archaea</taxon>
        <taxon>Thermoproteota</taxon>
        <taxon>Thermoprotei</taxon>
        <taxon>Desulfurococcales</taxon>
        <taxon>Pyrodictiaceae</taxon>
        <taxon>Hyperthermus</taxon>
    </lineage>
</organism>
<evidence type="ECO:0000256" key="2">
    <source>
        <dbReference type="ARBA" id="ARBA00022840"/>
    </source>
</evidence>
<dbReference type="RefSeq" id="WP_011822229.1">
    <property type="nucleotide sequence ID" value="NC_008818.1"/>
</dbReference>
<keyword evidence="5" id="KW-0378">Hydrolase</keyword>
<dbReference type="GO" id="GO:0043138">
    <property type="term" value="F:3'-5' DNA helicase activity"/>
    <property type="evidence" value="ECO:0007669"/>
    <property type="project" value="TreeGrafter"/>
</dbReference>
<keyword evidence="1" id="KW-0547">Nucleotide-binding</keyword>
<dbReference type="GO" id="GO:0006289">
    <property type="term" value="P:nucleotide-excision repair"/>
    <property type="evidence" value="ECO:0007669"/>
    <property type="project" value="TreeGrafter"/>
</dbReference>
<dbReference type="SMART" id="SM00490">
    <property type="entry name" value="HELICc"/>
    <property type="match status" value="1"/>
</dbReference>
<dbReference type="InterPro" id="IPR011545">
    <property type="entry name" value="DEAD/DEAH_box_helicase_dom"/>
</dbReference>
<feature type="domain" description="Helicase C-terminal" evidence="4">
    <location>
        <begin position="324"/>
        <end position="482"/>
    </location>
</feature>
<dbReference type="EMBL" id="CP000493">
    <property type="protein sequence ID" value="ABM80911.1"/>
    <property type="molecule type" value="Genomic_DNA"/>
</dbReference>
<dbReference type="Proteomes" id="UP000002593">
    <property type="component" value="Chromosome"/>
</dbReference>
<dbReference type="PROSITE" id="PS51192">
    <property type="entry name" value="HELICASE_ATP_BIND_1"/>
    <property type="match status" value="1"/>
</dbReference>
<sequence>MARHGRIASLLRSLGYEVLVWEEPPEEPEQSDKTFSDIVPRLSGHEKARLKLYRHQLEAIEALEQGRNVILTARTGSGKTEAWALAALRHGWRVLAVYPTLALAADQIRRLEEYYRAAGYRDAVVRIDRPSIEKRGRRGDELLRQLSKAMVVVTNPAFLLAEMKRLAMHPNRALLEDFLTSVDLMVFDELDFYGPRGAHLLLAIVELVSKHLASKSPRVVVLSATLGNPGELAKLLTDITGRDTSIIEGKPFKTRNRTIIVLGKGFEALRDYVRAYASVIASRAPWILDIVGDDEEFREHMYEIYEALEAIGLRPPRPGMDPVEILQAVLDASEPGRVTLVFTRSIRMAERLYRSLLERLPPGKRGLVGIHHHLVSKEKREQLEAAAREGRVALIITVRTLAQGIDIGTVYRVVHVGLPADLREYMQREGRKGRRKELGVTESIVIPSGLWDRKLLETGSSALREWLGLPLEKLYINPSNAYATIFKAMWRLLRGLELSSDEEKLLRKFGFVEEYTTALGERRLTLSKRGKAFWNDIGFYEHGPPYGYRKVLVRGDREIVLRGEEASLRDVVEKYQPGAFDPMTEALVVRVEPREYRVYEEPVEDAVAGHEWLARAAARYEDIKKAWGEAPRLADDIRYGRVTAAIVLNVSAPTSGFGELVEEPIEVEWLVESARPRLSRTPNGVRVYHEVASIELNAPVAGRYRDYTYGYVFEAPGTLRAEDLRLGLALLIVYLRLDERYSIPLGLLRYRVVSAGPIKLVHLWEREAAGLLDKLDWLEVAENVERYELPGIALPLIAAVDPVSALRIMRGEVSLESAKRLAAQVARVIAGSEVLRAGEVVVEYPRPSRSHGITSIAAVYETIDSSAGSAVVAAVASFDGEEPRIDVIKGRVSLDSASEIAHRVLAHIDRALSQGMTIYYYGREQRDLLIECLREATWV</sequence>
<dbReference type="GO" id="GO:0036297">
    <property type="term" value="P:interstrand cross-link repair"/>
    <property type="evidence" value="ECO:0007669"/>
    <property type="project" value="TreeGrafter"/>
</dbReference>
<dbReference type="eggNOG" id="arCOG00555">
    <property type="taxonomic scope" value="Archaea"/>
</dbReference>
<dbReference type="EnsemblBacteria" id="ABM80911">
    <property type="protein sequence ID" value="ABM80911"/>
    <property type="gene ID" value="Hbut_1068"/>
</dbReference>
<dbReference type="SMART" id="SM00487">
    <property type="entry name" value="DEXDc"/>
    <property type="match status" value="1"/>
</dbReference>
<name>A2BLQ0_HYPBU</name>
<dbReference type="KEGG" id="hbu:Hbut_1068"/>
<dbReference type="GO" id="GO:0003676">
    <property type="term" value="F:nucleic acid binding"/>
    <property type="evidence" value="ECO:0007669"/>
    <property type="project" value="InterPro"/>
</dbReference>
<dbReference type="GeneID" id="4781490"/>
<dbReference type="Gene3D" id="3.40.50.300">
    <property type="entry name" value="P-loop containing nucleotide triphosphate hydrolases"/>
    <property type="match status" value="2"/>
</dbReference>
<protein>
    <submittedName>
        <fullName evidence="5">Helicase</fullName>
    </submittedName>
</protein>
<dbReference type="AlphaFoldDB" id="A2BLQ0"/>
<dbReference type="PROSITE" id="PS51194">
    <property type="entry name" value="HELICASE_CTER"/>
    <property type="match status" value="1"/>
</dbReference>